<evidence type="ECO:0000313" key="1">
    <source>
        <dbReference type="EMBL" id="CCD48803.1"/>
    </source>
</evidence>
<evidence type="ECO:0000313" key="2">
    <source>
        <dbReference type="Proteomes" id="UP000008177"/>
    </source>
</evidence>
<dbReference type="Proteomes" id="UP000008177">
    <property type="component" value="Unplaced contigs"/>
</dbReference>
<dbReference type="AlphaFoldDB" id="G2Y875"/>
<dbReference type="HOGENOM" id="CLU_3159879_0_0_1"/>
<dbReference type="InParanoid" id="G2Y875"/>
<protein>
    <submittedName>
        <fullName evidence="1">Uncharacterized protein</fullName>
    </submittedName>
</protein>
<proteinExistence type="predicted"/>
<gene>
    <name evidence="1" type="ORF">BofuT4_uP034450.1</name>
</gene>
<sequence>MSLGTLGATLTLIGKNQPNSELPNNFPLVGINAVPSLSLQLPCQNNHG</sequence>
<organism evidence="1 2">
    <name type="scientific">Botryotinia fuckeliana (strain T4)</name>
    <name type="common">Noble rot fungus</name>
    <name type="synonym">Botrytis cinerea</name>
    <dbReference type="NCBI Taxonomy" id="999810"/>
    <lineage>
        <taxon>Eukaryota</taxon>
        <taxon>Fungi</taxon>
        <taxon>Dikarya</taxon>
        <taxon>Ascomycota</taxon>
        <taxon>Pezizomycotina</taxon>
        <taxon>Leotiomycetes</taxon>
        <taxon>Helotiales</taxon>
        <taxon>Sclerotiniaceae</taxon>
        <taxon>Botrytis</taxon>
    </lineage>
</organism>
<accession>G2Y875</accession>
<reference evidence="2" key="1">
    <citation type="journal article" date="2011" name="PLoS Genet.">
        <title>Genomic analysis of the necrotrophic fungal pathogens Sclerotinia sclerotiorum and Botrytis cinerea.</title>
        <authorList>
            <person name="Amselem J."/>
            <person name="Cuomo C.A."/>
            <person name="van Kan J.A."/>
            <person name="Viaud M."/>
            <person name="Benito E.P."/>
            <person name="Couloux A."/>
            <person name="Coutinho P.M."/>
            <person name="de Vries R.P."/>
            <person name="Dyer P.S."/>
            <person name="Fillinger S."/>
            <person name="Fournier E."/>
            <person name="Gout L."/>
            <person name="Hahn M."/>
            <person name="Kohn L."/>
            <person name="Lapalu N."/>
            <person name="Plummer K.M."/>
            <person name="Pradier J.M."/>
            <person name="Quevillon E."/>
            <person name="Sharon A."/>
            <person name="Simon A."/>
            <person name="ten Have A."/>
            <person name="Tudzynski B."/>
            <person name="Tudzynski P."/>
            <person name="Wincker P."/>
            <person name="Andrew M."/>
            <person name="Anthouard V."/>
            <person name="Beever R.E."/>
            <person name="Beffa R."/>
            <person name="Benoit I."/>
            <person name="Bouzid O."/>
            <person name="Brault B."/>
            <person name="Chen Z."/>
            <person name="Choquer M."/>
            <person name="Collemare J."/>
            <person name="Cotton P."/>
            <person name="Danchin E.G."/>
            <person name="Da Silva C."/>
            <person name="Gautier A."/>
            <person name="Giraud C."/>
            <person name="Giraud T."/>
            <person name="Gonzalez C."/>
            <person name="Grossetete S."/>
            <person name="Guldener U."/>
            <person name="Henrissat B."/>
            <person name="Howlett B.J."/>
            <person name="Kodira C."/>
            <person name="Kretschmer M."/>
            <person name="Lappartient A."/>
            <person name="Leroch M."/>
            <person name="Levis C."/>
            <person name="Mauceli E."/>
            <person name="Neuveglise C."/>
            <person name="Oeser B."/>
            <person name="Pearson M."/>
            <person name="Poulain J."/>
            <person name="Poussereau N."/>
            <person name="Quesneville H."/>
            <person name="Rascle C."/>
            <person name="Schumacher J."/>
            <person name="Segurens B."/>
            <person name="Sexton A."/>
            <person name="Silva E."/>
            <person name="Sirven C."/>
            <person name="Soanes D.M."/>
            <person name="Talbot N.J."/>
            <person name="Templeton M."/>
            <person name="Yandava C."/>
            <person name="Yarden O."/>
            <person name="Zeng Q."/>
            <person name="Rollins J.A."/>
            <person name="Lebrun M.H."/>
            <person name="Dickman M."/>
        </authorList>
    </citation>
    <scope>NUCLEOTIDE SEQUENCE [LARGE SCALE GENOMIC DNA]</scope>
    <source>
        <strain evidence="2">T4</strain>
    </source>
</reference>
<name>G2Y875_BOTF4</name>
<dbReference type="EMBL" id="FQ790296">
    <property type="protein sequence ID" value="CCD48803.1"/>
    <property type="molecule type" value="Genomic_DNA"/>
</dbReference>